<name>A0A2T4YYR9_9HYPH</name>
<dbReference type="CDD" id="cd06150">
    <property type="entry name" value="YjgF_YER057c_UK114_like_2"/>
    <property type="match status" value="1"/>
</dbReference>
<accession>A0A2T4YYR9</accession>
<dbReference type="RefSeq" id="WP_108178974.1">
    <property type="nucleotide sequence ID" value="NZ_PZZL01000009.1"/>
</dbReference>
<comment type="caution">
    <text evidence="2">The sequence shown here is derived from an EMBL/GenBank/DDBJ whole genome shotgun (WGS) entry which is preliminary data.</text>
</comment>
<dbReference type="Pfam" id="PF01042">
    <property type="entry name" value="Ribonuc_L-PSP"/>
    <property type="match status" value="1"/>
</dbReference>
<dbReference type="InterPro" id="IPR019897">
    <property type="entry name" value="RidA_CS"/>
</dbReference>
<keyword evidence="3" id="KW-1185">Reference proteome</keyword>
<reference evidence="2 3" key="1">
    <citation type="submission" date="2018-04" db="EMBL/GenBank/DDBJ databases">
        <title>Genomic Encyclopedia of Archaeal and Bacterial Type Strains, Phase II (KMG-II): from individual species to whole genera.</title>
        <authorList>
            <person name="Goeker M."/>
        </authorList>
    </citation>
    <scope>NUCLEOTIDE SEQUENCE [LARGE SCALE GENOMIC DNA]</scope>
    <source>
        <strain evidence="2 3">DSM 25521</strain>
    </source>
</reference>
<dbReference type="AlphaFoldDB" id="A0A2T4YYR9"/>
<gene>
    <name evidence="2" type="ORF">C8P69_109171</name>
</gene>
<dbReference type="InterPro" id="IPR006175">
    <property type="entry name" value="YjgF/YER057c/UK114"/>
</dbReference>
<dbReference type="InterPro" id="IPR035709">
    <property type="entry name" value="YoaB-like"/>
</dbReference>
<dbReference type="SUPFAM" id="SSF55298">
    <property type="entry name" value="YjgF-like"/>
    <property type="match status" value="1"/>
</dbReference>
<dbReference type="OrthoDB" id="9803101at2"/>
<organism evidence="2 3">
    <name type="scientific">Phreatobacter oligotrophus</name>
    <dbReference type="NCBI Taxonomy" id="1122261"/>
    <lineage>
        <taxon>Bacteria</taxon>
        <taxon>Pseudomonadati</taxon>
        <taxon>Pseudomonadota</taxon>
        <taxon>Alphaproteobacteria</taxon>
        <taxon>Hyphomicrobiales</taxon>
        <taxon>Phreatobacteraceae</taxon>
        <taxon>Phreatobacter</taxon>
    </lineage>
</organism>
<evidence type="ECO:0000313" key="3">
    <source>
        <dbReference type="Proteomes" id="UP000241808"/>
    </source>
</evidence>
<protein>
    <submittedName>
        <fullName evidence="2">Enamine deaminase RidA (YjgF/YER057c/UK114 family)</fullName>
    </submittedName>
</protein>
<comment type="similarity">
    <text evidence="1">Belongs to the RutC family.</text>
</comment>
<evidence type="ECO:0000313" key="2">
    <source>
        <dbReference type="EMBL" id="PTM51883.1"/>
    </source>
</evidence>
<dbReference type="PANTHER" id="PTHR47328:SF1">
    <property type="entry name" value="RUTC FAMILY PROTEIN YOAB"/>
    <property type="match status" value="1"/>
</dbReference>
<dbReference type="EMBL" id="PZZL01000009">
    <property type="protein sequence ID" value="PTM51883.1"/>
    <property type="molecule type" value="Genomic_DNA"/>
</dbReference>
<evidence type="ECO:0000256" key="1">
    <source>
        <dbReference type="ARBA" id="ARBA00010552"/>
    </source>
</evidence>
<sequence>MDITRFEPATLYSAAVRSNGFLFLSGITPKNRQADIQGQTREVLAEIDRLLGLGGLERSRVVSAMIWVSDIRLRDAMNEEWVGWVGDHRPARACVEAKLADPAMLVEIQVTAAA</sequence>
<dbReference type="PROSITE" id="PS01094">
    <property type="entry name" value="UPF0076"/>
    <property type="match status" value="1"/>
</dbReference>
<proteinExistence type="inferred from homology"/>
<dbReference type="PANTHER" id="PTHR47328">
    <property type="match status" value="1"/>
</dbReference>
<dbReference type="Gene3D" id="3.30.1330.40">
    <property type="entry name" value="RutC-like"/>
    <property type="match status" value="1"/>
</dbReference>
<dbReference type="Proteomes" id="UP000241808">
    <property type="component" value="Unassembled WGS sequence"/>
</dbReference>
<dbReference type="InterPro" id="IPR035959">
    <property type="entry name" value="RutC-like_sf"/>
</dbReference>